<evidence type="ECO:0000313" key="1">
    <source>
        <dbReference type="EMBL" id="CEF40623.1"/>
    </source>
</evidence>
<dbReference type="PATRIC" id="fig|446692.3.peg.1260"/>
<dbReference type="KEGG" id="asz:ASN_1257"/>
<dbReference type="SUPFAM" id="SSF50630">
    <property type="entry name" value="Acid proteases"/>
    <property type="match status" value="1"/>
</dbReference>
<dbReference type="Gene3D" id="2.40.70.10">
    <property type="entry name" value="Acid Proteases"/>
    <property type="match status" value="1"/>
</dbReference>
<reference evidence="2" key="1">
    <citation type="submission" date="2014-09" db="EMBL/GenBank/DDBJ databases">
        <authorList>
            <person name="Illeghems K.G."/>
        </authorList>
    </citation>
    <scope>NUCLEOTIDE SEQUENCE [LARGE SCALE GENOMIC DNA]</scope>
    <source>
        <strain evidence="2">108B</strain>
    </source>
</reference>
<name>A0A0U5ET25_9PROT</name>
<dbReference type="Proteomes" id="UP000056109">
    <property type="component" value="Chromosome I"/>
</dbReference>
<dbReference type="AlphaFoldDB" id="A0A0U5ET25"/>
<sequence length="390" mass="44694">MRFLPIKIVTIFIISLLNIETGYSQDIDQSLLDFFKHVPENAKENFSFLLPDHIIEFLQNGDDRSLGKVVESSKFTFSRNLAYAAKARVVGDIDESNRYLQNIINDYDKNKNLTLSVLLSQAMLAGNYMQQNKIKMWVSLSQEIYEETNVINKIIGGKSINFGQLLPANFFVSYGNVYNTYLEGIKGTVLDIKNIKGDDHIFFDIYVNNDKETSILDTGLYISFFPERFLNRSDVHIIGKSKISDVFGNIKESYLAQVDSIIIGNVRVKNLLVQISKGINNIIVGENLLRLFKTIKIDSKNIYLNRRNISCQYNLLEGSTLNGIYSSPRISSYIDHVFYNDIIFDLGMAFDKHTSLLDNNITPIVFIFGKKEFTKQGKNVKYDTFLEKKY</sequence>
<proteinExistence type="predicted"/>
<accession>A0A0U5ET25</accession>
<evidence type="ECO:0000313" key="2">
    <source>
        <dbReference type="Proteomes" id="UP000056109"/>
    </source>
</evidence>
<dbReference type="EMBL" id="LN606600">
    <property type="protein sequence ID" value="CEF40623.1"/>
    <property type="molecule type" value="Genomic_DNA"/>
</dbReference>
<gene>
    <name evidence="1" type="ORF">ASN_1257</name>
</gene>
<keyword evidence="2" id="KW-1185">Reference proteome</keyword>
<dbReference type="GeneID" id="34782346"/>
<dbReference type="InterPro" id="IPR021109">
    <property type="entry name" value="Peptidase_aspartic_dom_sf"/>
</dbReference>
<protein>
    <submittedName>
        <fullName evidence="1">Uncharacterized protein</fullName>
    </submittedName>
</protein>
<organism evidence="1 2">
    <name type="scientific">Acetobacter senegalensis</name>
    <dbReference type="NCBI Taxonomy" id="446692"/>
    <lineage>
        <taxon>Bacteria</taxon>
        <taxon>Pseudomonadati</taxon>
        <taxon>Pseudomonadota</taxon>
        <taxon>Alphaproteobacteria</taxon>
        <taxon>Acetobacterales</taxon>
        <taxon>Acetobacteraceae</taxon>
        <taxon>Acetobacter</taxon>
    </lineage>
</organism>
<dbReference type="RefSeq" id="WP_058987422.1">
    <property type="nucleotide sequence ID" value="NZ_LN606600.1"/>
</dbReference>